<dbReference type="CDD" id="cd19511">
    <property type="entry name" value="RecA-like_CDC48_r2-like"/>
    <property type="match status" value="1"/>
</dbReference>
<keyword evidence="3" id="KW-0067">ATP-binding</keyword>
<dbReference type="SUPFAM" id="SSF52540">
    <property type="entry name" value="P-loop containing nucleoside triphosphate hydrolases"/>
    <property type="match status" value="2"/>
</dbReference>
<dbReference type="InterPro" id="IPR003960">
    <property type="entry name" value="ATPase_AAA_CS"/>
</dbReference>
<dbReference type="FunFam" id="1.10.8.60:FF:000178">
    <property type="entry name" value="CDC48/VCP homolog, AAA superfamily"/>
    <property type="match status" value="1"/>
</dbReference>
<dbReference type="Gene3D" id="3.40.50.300">
    <property type="entry name" value="P-loop containing nucleotide triphosphate hydrolases"/>
    <property type="match status" value="2"/>
</dbReference>
<keyword evidence="1" id="KW-0677">Repeat</keyword>
<feature type="non-terminal residue" evidence="5">
    <location>
        <position position="1"/>
    </location>
</feature>
<dbReference type="CDD" id="cd19481">
    <property type="entry name" value="RecA-like_protease"/>
    <property type="match status" value="1"/>
</dbReference>
<proteinExistence type="evidence at transcript level"/>
<evidence type="ECO:0000256" key="1">
    <source>
        <dbReference type="ARBA" id="ARBA00022737"/>
    </source>
</evidence>
<dbReference type="InterPro" id="IPR041569">
    <property type="entry name" value="AAA_lid_3"/>
</dbReference>
<dbReference type="Pfam" id="PF17862">
    <property type="entry name" value="AAA_lid_3"/>
    <property type="match status" value="1"/>
</dbReference>
<evidence type="ECO:0000256" key="2">
    <source>
        <dbReference type="ARBA" id="ARBA00022741"/>
    </source>
</evidence>
<dbReference type="SMART" id="SM00382">
    <property type="entry name" value="AAA"/>
    <property type="match status" value="2"/>
</dbReference>
<dbReference type="FunFam" id="3.40.50.300:FF:000018">
    <property type="entry name" value="Cell division control 48"/>
    <property type="match status" value="1"/>
</dbReference>
<evidence type="ECO:0000313" key="5">
    <source>
        <dbReference type="EMBL" id="JAI17170.1"/>
    </source>
</evidence>
<feature type="domain" description="AAA+ ATPase" evidence="4">
    <location>
        <begin position="285"/>
        <end position="424"/>
    </location>
</feature>
<dbReference type="PANTHER" id="PTHR23077:SF27">
    <property type="entry name" value="ATPASE FAMILY GENE 2 PROTEIN HOMOLOG A"/>
    <property type="match status" value="1"/>
</dbReference>
<dbReference type="InterPro" id="IPR003959">
    <property type="entry name" value="ATPase_AAA_core"/>
</dbReference>
<organism evidence="5">
    <name type="scientific">Tabanus bromius</name>
    <name type="common">Band-eyed brown horse fly</name>
    <dbReference type="NCBI Taxonomy" id="304241"/>
    <lineage>
        <taxon>Eukaryota</taxon>
        <taxon>Metazoa</taxon>
        <taxon>Ecdysozoa</taxon>
        <taxon>Arthropoda</taxon>
        <taxon>Hexapoda</taxon>
        <taxon>Insecta</taxon>
        <taxon>Pterygota</taxon>
        <taxon>Neoptera</taxon>
        <taxon>Endopterygota</taxon>
        <taxon>Diptera</taxon>
        <taxon>Brachycera</taxon>
        <taxon>Tabanomorpha</taxon>
        <taxon>Tabanoidea</taxon>
        <taxon>Tabanidae</taxon>
        <taxon>Tabanus</taxon>
    </lineage>
</organism>
<dbReference type="InterPro" id="IPR003593">
    <property type="entry name" value="AAA+_ATPase"/>
</dbReference>
<evidence type="ECO:0000256" key="3">
    <source>
        <dbReference type="ARBA" id="ARBA00022840"/>
    </source>
</evidence>
<evidence type="ECO:0000259" key="4">
    <source>
        <dbReference type="SMART" id="SM00382"/>
    </source>
</evidence>
<dbReference type="GO" id="GO:0016887">
    <property type="term" value="F:ATP hydrolysis activity"/>
    <property type="evidence" value="ECO:0007669"/>
    <property type="project" value="InterPro"/>
</dbReference>
<reference evidence="5" key="1">
    <citation type="journal article" date="2015" name="Insect Biochem. Mol. Biol.">
        <title>An insight into the sialome of the horse fly, Tabanus bromius.</title>
        <authorList>
            <person name="Ribeiro J.M."/>
            <person name="Kazimirova M."/>
            <person name="Takac P."/>
            <person name="Andersen J.F."/>
            <person name="Francischetti I.M."/>
        </authorList>
    </citation>
    <scope>NUCLEOTIDE SEQUENCE</scope>
</reference>
<dbReference type="InterPro" id="IPR050168">
    <property type="entry name" value="AAA_ATPase_domain"/>
</dbReference>
<accession>A0A0K8TTB8</accession>
<sequence length="772" mass="86573">WVFCQGCGKTIPAKMKTKHNVVCSSEIHLLPYIEHRNYYSSISSISNKSPIANIVSSGLGSIFVGESVMFLCHFKVGQNVLLSCLGDDTLDFRSVRRIWPISDKFGFEIFIPEEDKNSSIFSWNEKIVCIEKFRHEPLSVRDISIDLIDRLSSLDKHVSEEVKRLSRNEICEAVIKDGHRFSIDFYNRKIDIQAKISQGNNISTERNFEHLLVSEPKTKYTQFLKVSNRTELKVSFCLDGDGSVSKNSSMKLRPVGLEHIYVEMRNLACVALGLNSTAADGGFESPRSLLMFGPSGCGKTLLCETLISDLNVDVIRIKSYEIASKYVGESENKLMKYFQIANDDFAKPTLILIEDVDNICPREVSTDTYKRISNTFESLLGSAQLRRSDCKTFVLCTSAHIENLNPILRRCGKIDTEIEITIPSSDTRQKIVQLYLSNFSHTLNDDQIKAIAGVTHGFVGADLKSLISKAYIYGTRICGDVPNISVHSINEALNIVKASAMREVEIENPNVKWEDIGGQDDLKYKLKQIIDWPLLHSKTFEHLGIKPPSGILMYGPPGCSKTMIAKALATEARTNFISIKGPELFSMWVGESERAVREVFRKAREVAPSIIFFDEIDAIAGKRSSKISSTVNERVLAQMLTEMDGITALHNVTVIAATNRPDVIDRALLRPGRLDRLIFVGLPNSHARQEIFRINLKRVHLADDVSLDKLVDGTDGYSGAEISAVCQEAVLIALQENNHGEVLHWRHFDRALKNTPARTTNELLKIYETYVA</sequence>
<dbReference type="PROSITE" id="PS00674">
    <property type="entry name" value="AAA"/>
    <property type="match status" value="1"/>
</dbReference>
<dbReference type="GO" id="GO:0005524">
    <property type="term" value="F:ATP binding"/>
    <property type="evidence" value="ECO:0007669"/>
    <property type="project" value="UniProtKB-KW"/>
</dbReference>
<dbReference type="EMBL" id="GDAI01000433">
    <property type="protein sequence ID" value="JAI17170.1"/>
    <property type="molecule type" value="mRNA"/>
</dbReference>
<dbReference type="InterPro" id="IPR027417">
    <property type="entry name" value="P-loop_NTPase"/>
</dbReference>
<keyword evidence="2" id="KW-0547">Nucleotide-binding</keyword>
<dbReference type="Pfam" id="PF00004">
    <property type="entry name" value="AAA"/>
    <property type="match status" value="2"/>
</dbReference>
<name>A0A0K8TTB8_TABBR</name>
<dbReference type="GO" id="GO:0005737">
    <property type="term" value="C:cytoplasm"/>
    <property type="evidence" value="ECO:0007669"/>
    <property type="project" value="TreeGrafter"/>
</dbReference>
<dbReference type="Gene3D" id="1.10.8.60">
    <property type="match status" value="2"/>
</dbReference>
<dbReference type="PANTHER" id="PTHR23077">
    <property type="entry name" value="AAA-FAMILY ATPASE"/>
    <property type="match status" value="1"/>
</dbReference>
<feature type="domain" description="AAA+ ATPase" evidence="4">
    <location>
        <begin position="547"/>
        <end position="684"/>
    </location>
</feature>
<protein>
    <submittedName>
        <fullName evidence="5">Putative aaa+-type atpase</fullName>
    </submittedName>
</protein>
<dbReference type="AlphaFoldDB" id="A0A0K8TTB8"/>